<evidence type="ECO:0000256" key="1">
    <source>
        <dbReference type="ARBA" id="ARBA00004141"/>
    </source>
</evidence>
<evidence type="ECO:0000256" key="12">
    <source>
        <dbReference type="RuleBase" id="RU000363"/>
    </source>
</evidence>
<gene>
    <name evidence="13" type="ORF">PMIN01_09028</name>
</gene>
<evidence type="ECO:0000256" key="9">
    <source>
        <dbReference type="ARBA" id="ARBA00059620"/>
    </source>
</evidence>
<comment type="caution">
    <text evidence="13">The sequence shown here is derived from an EMBL/GenBank/DDBJ whole genome shotgun (WGS) entry which is preliminary data.</text>
</comment>
<dbReference type="AlphaFoldDB" id="A0A9P6KNU6"/>
<evidence type="ECO:0000256" key="8">
    <source>
        <dbReference type="ARBA" id="ARBA00023136"/>
    </source>
</evidence>
<keyword evidence="6" id="KW-0560">Oxidoreductase</keyword>
<dbReference type="SUPFAM" id="SSF51735">
    <property type="entry name" value="NAD(P)-binding Rossmann-fold domains"/>
    <property type="match status" value="1"/>
</dbReference>
<reference evidence="13" key="1">
    <citation type="journal article" date="2020" name="Mol. Plant Microbe Interact.">
        <title>Genome Sequence of the Biocontrol Agent Coniothyrium minitans strain Conio (IMI 134523).</title>
        <authorList>
            <person name="Patel D."/>
            <person name="Shittu T.A."/>
            <person name="Baroncelli R."/>
            <person name="Muthumeenakshi S."/>
            <person name="Osborne T.H."/>
            <person name="Janganan T.K."/>
            <person name="Sreenivasaprasad S."/>
        </authorList>
    </citation>
    <scope>NUCLEOTIDE SEQUENCE</scope>
    <source>
        <strain evidence="13">Conio</strain>
    </source>
</reference>
<evidence type="ECO:0000256" key="5">
    <source>
        <dbReference type="ARBA" id="ARBA00022989"/>
    </source>
</evidence>
<evidence type="ECO:0000313" key="13">
    <source>
        <dbReference type="EMBL" id="KAF9733345.1"/>
    </source>
</evidence>
<dbReference type="FunFam" id="3.40.50.720:FF:000131">
    <property type="entry name" value="Short-chain dehydrogenase/reductase 3"/>
    <property type="match status" value="1"/>
</dbReference>
<dbReference type="PANTHER" id="PTHR24322:SF736">
    <property type="entry name" value="RETINOL DEHYDROGENASE 10"/>
    <property type="match status" value="1"/>
</dbReference>
<evidence type="ECO:0000256" key="10">
    <source>
        <dbReference type="ARBA" id="ARBA00068717"/>
    </source>
</evidence>
<keyword evidence="3" id="KW-0812">Transmembrane</keyword>
<evidence type="ECO:0000256" key="11">
    <source>
        <dbReference type="ARBA" id="ARBA00082544"/>
    </source>
</evidence>
<evidence type="ECO:0000256" key="4">
    <source>
        <dbReference type="ARBA" id="ARBA00022857"/>
    </source>
</evidence>
<dbReference type="InterPro" id="IPR036291">
    <property type="entry name" value="NAD(P)-bd_dom_sf"/>
</dbReference>
<proteinExistence type="inferred from homology"/>
<comment type="similarity">
    <text evidence="2 12">Belongs to the short-chain dehydrogenases/reductases (SDR) family.</text>
</comment>
<comment type="function">
    <text evidence="9">Catalyzes the reduction of all-trans-retinal to all-trans-retinol in the presence of NADPH.</text>
</comment>
<dbReference type="GO" id="GO:0052650">
    <property type="term" value="F:all-trans-retinol dehydrogenase (NADP+) activity"/>
    <property type="evidence" value="ECO:0007669"/>
    <property type="project" value="UniProtKB-ARBA"/>
</dbReference>
<keyword evidence="14" id="KW-1185">Reference proteome</keyword>
<organism evidence="13 14">
    <name type="scientific">Paraphaeosphaeria minitans</name>
    <dbReference type="NCBI Taxonomy" id="565426"/>
    <lineage>
        <taxon>Eukaryota</taxon>
        <taxon>Fungi</taxon>
        <taxon>Dikarya</taxon>
        <taxon>Ascomycota</taxon>
        <taxon>Pezizomycotina</taxon>
        <taxon>Dothideomycetes</taxon>
        <taxon>Pleosporomycetidae</taxon>
        <taxon>Pleosporales</taxon>
        <taxon>Massarineae</taxon>
        <taxon>Didymosphaeriaceae</taxon>
        <taxon>Paraphaeosphaeria</taxon>
    </lineage>
</organism>
<evidence type="ECO:0000313" key="14">
    <source>
        <dbReference type="Proteomes" id="UP000756921"/>
    </source>
</evidence>
<evidence type="ECO:0000256" key="2">
    <source>
        <dbReference type="ARBA" id="ARBA00006484"/>
    </source>
</evidence>
<dbReference type="PANTHER" id="PTHR24322">
    <property type="entry name" value="PKSB"/>
    <property type="match status" value="1"/>
</dbReference>
<dbReference type="PRINTS" id="PR00080">
    <property type="entry name" value="SDRFAMILY"/>
</dbReference>
<dbReference type="InterPro" id="IPR002347">
    <property type="entry name" value="SDR_fam"/>
</dbReference>
<keyword evidence="5" id="KW-1133">Transmembrane helix</keyword>
<dbReference type="EMBL" id="WJXW01000009">
    <property type="protein sequence ID" value="KAF9733345.1"/>
    <property type="molecule type" value="Genomic_DNA"/>
</dbReference>
<accession>A0A9P6KNU6</accession>
<name>A0A9P6KNU6_9PLEO</name>
<dbReference type="InterPro" id="IPR020904">
    <property type="entry name" value="Sc_DH/Rdtase_CS"/>
</dbReference>
<sequence>MPIRSEWKLAREGTLSTPVPCGGTVRYLPPPPALGSSRPALGAQCSPNPQTHPHIAHLGWTTDTTTRLLKATAFNPLVTLPLILAAKYTSRGARIASQNETLFRTLKSLVALGVLGSISGFLDDKVVNNWKSDEWDWKKEVVVVTGGSDGIGKSIVFLLAEKGIKVGVLDVQPLTYEAPPSVQFFQCDLGSKEAIEATASSVRSALGDPTVLINNAGVARGKSILDSTEKDIRLTFNVNALSHYFLAHQFLPSMIQRNHGMIVTVASLAAYLPAPNMVDYASSKAAALAFHEGLSAELATHYKADKVRTVVMCQGYTRTALFEGFAGNSLYPETVAEEIVKAVLKGRSAHLVVPESAWGIVPKVRGWSLWMQYGLRKGLKNVMKSWKGRQVAQPSEAHVEKEIKGVEESAVLVKEH</sequence>
<protein>
    <recommendedName>
        <fullName evidence="10">Short-chain dehydrogenase/reductase 3</fullName>
    </recommendedName>
    <alternativeName>
        <fullName evidence="11">Retinal short-chain dehydrogenase/reductase 1</fullName>
    </alternativeName>
</protein>
<dbReference type="Pfam" id="PF00106">
    <property type="entry name" value="adh_short"/>
    <property type="match status" value="1"/>
</dbReference>
<keyword evidence="8" id="KW-0472">Membrane</keyword>
<evidence type="ECO:0000256" key="7">
    <source>
        <dbReference type="ARBA" id="ARBA00023098"/>
    </source>
</evidence>
<comment type="subcellular location">
    <subcellularLocation>
        <location evidence="1">Membrane</location>
        <topology evidence="1">Multi-pass membrane protein</topology>
    </subcellularLocation>
</comment>
<dbReference type="OrthoDB" id="10253736at2759"/>
<keyword evidence="4" id="KW-0521">NADP</keyword>
<dbReference type="Proteomes" id="UP000756921">
    <property type="component" value="Unassembled WGS sequence"/>
</dbReference>
<dbReference type="GO" id="GO:0016020">
    <property type="term" value="C:membrane"/>
    <property type="evidence" value="ECO:0007669"/>
    <property type="project" value="UniProtKB-SubCell"/>
</dbReference>
<dbReference type="PRINTS" id="PR00081">
    <property type="entry name" value="GDHRDH"/>
</dbReference>
<evidence type="ECO:0000256" key="3">
    <source>
        <dbReference type="ARBA" id="ARBA00022692"/>
    </source>
</evidence>
<keyword evidence="7" id="KW-0443">Lipid metabolism</keyword>
<dbReference type="Gene3D" id="3.40.50.720">
    <property type="entry name" value="NAD(P)-binding Rossmann-like Domain"/>
    <property type="match status" value="1"/>
</dbReference>
<dbReference type="PROSITE" id="PS00061">
    <property type="entry name" value="ADH_SHORT"/>
    <property type="match status" value="1"/>
</dbReference>
<evidence type="ECO:0000256" key="6">
    <source>
        <dbReference type="ARBA" id="ARBA00023002"/>
    </source>
</evidence>